<dbReference type="Pfam" id="PF01632">
    <property type="entry name" value="Ribosomal_L35p"/>
    <property type="match status" value="1"/>
</dbReference>
<gene>
    <name evidence="5" type="primary">rpmI</name>
    <name evidence="8" type="ORF">LF1_10430</name>
</gene>
<reference evidence="8 9" key="1">
    <citation type="submission" date="2019-08" db="EMBL/GenBank/DDBJ databases">
        <title>Deep-cultivation of Planctomycetes and their phenomic and genomic characterization uncovers novel biology.</title>
        <authorList>
            <person name="Wiegand S."/>
            <person name="Jogler M."/>
            <person name="Boedeker C."/>
            <person name="Pinto D."/>
            <person name="Vollmers J."/>
            <person name="Rivas-Marin E."/>
            <person name="Kohn T."/>
            <person name="Peeters S.H."/>
            <person name="Heuer A."/>
            <person name="Rast P."/>
            <person name="Oberbeckmann S."/>
            <person name="Bunk B."/>
            <person name="Jeske O."/>
            <person name="Meyerdierks A."/>
            <person name="Storesund J.E."/>
            <person name="Kallscheuer N."/>
            <person name="Luecker S."/>
            <person name="Lage O.M."/>
            <person name="Pohl T."/>
            <person name="Merkel B.J."/>
            <person name="Hornburger P."/>
            <person name="Mueller R.-W."/>
            <person name="Bruemmer F."/>
            <person name="Labrenz M."/>
            <person name="Spormann A.M."/>
            <person name="Op Den Camp H."/>
            <person name="Overmann J."/>
            <person name="Amann R."/>
            <person name="Jetten M.S.M."/>
            <person name="Mascher T."/>
            <person name="Medema M.H."/>
            <person name="Devos D.P."/>
            <person name="Kaster A.-K."/>
            <person name="Ovreas L."/>
            <person name="Rohde M."/>
            <person name="Galperin M.Y."/>
            <person name="Jogler C."/>
        </authorList>
    </citation>
    <scope>NUCLEOTIDE SEQUENCE [LARGE SCALE GENOMIC DNA]</scope>
    <source>
        <strain evidence="8 9">LF1</strain>
    </source>
</reference>
<dbReference type="HAMAP" id="MF_00514">
    <property type="entry name" value="Ribosomal_bL35"/>
    <property type="match status" value="1"/>
</dbReference>
<dbReference type="PANTHER" id="PTHR33343">
    <property type="entry name" value="54S RIBOSOMAL PROTEIN BL35M"/>
    <property type="match status" value="1"/>
</dbReference>
<organism evidence="8 9">
    <name type="scientific">Rubripirellula obstinata</name>
    <dbReference type="NCBI Taxonomy" id="406547"/>
    <lineage>
        <taxon>Bacteria</taxon>
        <taxon>Pseudomonadati</taxon>
        <taxon>Planctomycetota</taxon>
        <taxon>Planctomycetia</taxon>
        <taxon>Pirellulales</taxon>
        <taxon>Pirellulaceae</taxon>
        <taxon>Rubripirellula</taxon>
    </lineage>
</organism>
<dbReference type="AlphaFoldDB" id="A0A5B1CG81"/>
<keyword evidence="3 5" id="KW-0687">Ribonucleoprotein</keyword>
<keyword evidence="9" id="KW-1185">Reference proteome</keyword>
<evidence type="ECO:0000256" key="5">
    <source>
        <dbReference type="HAMAP-Rule" id="MF_00514"/>
    </source>
</evidence>
<dbReference type="InterPro" id="IPR037229">
    <property type="entry name" value="Ribosomal_bL35_sf"/>
</dbReference>
<protein>
    <recommendedName>
        <fullName evidence="4 5">Large ribosomal subunit protein bL35</fullName>
    </recommendedName>
</protein>
<evidence type="ECO:0000313" key="9">
    <source>
        <dbReference type="Proteomes" id="UP000322699"/>
    </source>
</evidence>
<feature type="region of interest" description="Disordered" evidence="7">
    <location>
        <begin position="1"/>
        <end position="54"/>
    </location>
</feature>
<dbReference type="NCBIfam" id="TIGR00001">
    <property type="entry name" value="rpmI_bact"/>
    <property type="match status" value="1"/>
</dbReference>
<dbReference type="SUPFAM" id="SSF143034">
    <property type="entry name" value="L35p-like"/>
    <property type="match status" value="1"/>
</dbReference>
<evidence type="ECO:0000256" key="3">
    <source>
        <dbReference type="ARBA" id="ARBA00023274"/>
    </source>
</evidence>
<dbReference type="GO" id="GO:0003735">
    <property type="term" value="F:structural constituent of ribosome"/>
    <property type="evidence" value="ECO:0007669"/>
    <property type="project" value="InterPro"/>
</dbReference>
<dbReference type="GO" id="GO:0006412">
    <property type="term" value="P:translation"/>
    <property type="evidence" value="ECO:0007669"/>
    <property type="project" value="UniProtKB-UniRule"/>
</dbReference>
<dbReference type="Proteomes" id="UP000322699">
    <property type="component" value="Unassembled WGS sequence"/>
</dbReference>
<dbReference type="OrthoDB" id="47476at2"/>
<evidence type="ECO:0000256" key="2">
    <source>
        <dbReference type="ARBA" id="ARBA00022980"/>
    </source>
</evidence>
<dbReference type="RefSeq" id="WP_068265226.1">
    <property type="nucleotide sequence ID" value="NZ_LWSK01000080.1"/>
</dbReference>
<name>A0A5B1CG81_9BACT</name>
<evidence type="ECO:0000256" key="6">
    <source>
        <dbReference type="RuleBase" id="RU000568"/>
    </source>
</evidence>
<accession>A0A5B1CG81</accession>
<dbReference type="EMBL" id="VRLW01000001">
    <property type="protein sequence ID" value="KAA1258523.1"/>
    <property type="molecule type" value="Genomic_DNA"/>
</dbReference>
<evidence type="ECO:0000256" key="7">
    <source>
        <dbReference type="SAM" id="MobiDB-lite"/>
    </source>
</evidence>
<dbReference type="Gene3D" id="4.10.410.60">
    <property type="match status" value="1"/>
</dbReference>
<comment type="similarity">
    <text evidence="1 5 6">Belongs to the bacterial ribosomal protein bL35 family.</text>
</comment>
<dbReference type="GO" id="GO:0022625">
    <property type="term" value="C:cytosolic large ribosomal subunit"/>
    <property type="evidence" value="ECO:0007669"/>
    <property type="project" value="TreeGrafter"/>
</dbReference>
<evidence type="ECO:0000313" key="8">
    <source>
        <dbReference type="EMBL" id="KAA1258523.1"/>
    </source>
</evidence>
<dbReference type="InterPro" id="IPR021137">
    <property type="entry name" value="Ribosomal_bL35-like"/>
</dbReference>
<evidence type="ECO:0000256" key="4">
    <source>
        <dbReference type="ARBA" id="ARBA00071664"/>
    </source>
</evidence>
<feature type="compositionally biased region" description="Basic residues" evidence="7">
    <location>
        <begin position="1"/>
        <end position="21"/>
    </location>
</feature>
<dbReference type="PANTHER" id="PTHR33343:SF1">
    <property type="entry name" value="LARGE RIBOSOMAL SUBUNIT PROTEIN BL35M"/>
    <property type="match status" value="1"/>
</dbReference>
<evidence type="ECO:0000256" key="1">
    <source>
        <dbReference type="ARBA" id="ARBA00006598"/>
    </source>
</evidence>
<keyword evidence="2 5" id="KW-0689">Ribosomal protein</keyword>
<proteinExistence type="inferred from homology"/>
<dbReference type="PRINTS" id="PR00064">
    <property type="entry name" value="RIBOSOMALL35"/>
</dbReference>
<dbReference type="FunFam" id="4.10.410.60:FF:000001">
    <property type="entry name" value="50S ribosomal protein L35"/>
    <property type="match status" value="1"/>
</dbReference>
<sequence>MTKAKAKTKMKTHKGTKKRFRLSASGKAMHRSSGTSHLAQAISAKRRRNLRGTTSVDKCMEATIKAALNGYSS</sequence>
<dbReference type="InterPro" id="IPR001706">
    <property type="entry name" value="Ribosomal_bL35"/>
</dbReference>
<comment type="caution">
    <text evidence="8">The sequence shown here is derived from an EMBL/GenBank/DDBJ whole genome shotgun (WGS) entry which is preliminary data.</text>
</comment>